<feature type="chain" id="PRO_5042826873" evidence="1">
    <location>
        <begin position="23"/>
        <end position="197"/>
    </location>
</feature>
<keyword evidence="3" id="KW-1185">Reference proteome</keyword>
<keyword evidence="1" id="KW-0732">Signal</keyword>
<dbReference type="Proteomes" id="UP001303160">
    <property type="component" value="Unassembled WGS sequence"/>
</dbReference>
<dbReference type="AlphaFoldDB" id="A0AAN6XB52"/>
<reference evidence="2" key="1">
    <citation type="journal article" date="2023" name="Mol. Phylogenet. Evol.">
        <title>Genome-scale phylogeny and comparative genomics of the fungal order Sordariales.</title>
        <authorList>
            <person name="Hensen N."/>
            <person name="Bonometti L."/>
            <person name="Westerberg I."/>
            <person name="Brannstrom I.O."/>
            <person name="Guillou S."/>
            <person name="Cros-Aarteil S."/>
            <person name="Calhoun S."/>
            <person name="Haridas S."/>
            <person name="Kuo A."/>
            <person name="Mondo S."/>
            <person name="Pangilinan J."/>
            <person name="Riley R."/>
            <person name="LaButti K."/>
            <person name="Andreopoulos B."/>
            <person name="Lipzen A."/>
            <person name="Chen C."/>
            <person name="Yan M."/>
            <person name="Daum C."/>
            <person name="Ng V."/>
            <person name="Clum A."/>
            <person name="Steindorff A."/>
            <person name="Ohm R.A."/>
            <person name="Martin F."/>
            <person name="Silar P."/>
            <person name="Natvig D.O."/>
            <person name="Lalanne C."/>
            <person name="Gautier V."/>
            <person name="Ament-Velasquez S.L."/>
            <person name="Kruys A."/>
            <person name="Hutchinson M.I."/>
            <person name="Powell A.J."/>
            <person name="Barry K."/>
            <person name="Miller A.N."/>
            <person name="Grigoriev I.V."/>
            <person name="Debuchy R."/>
            <person name="Gladieux P."/>
            <person name="Hiltunen Thoren M."/>
            <person name="Johannesson H."/>
        </authorList>
    </citation>
    <scope>NUCLEOTIDE SEQUENCE</scope>
    <source>
        <strain evidence="2">CBS 315.58</strain>
    </source>
</reference>
<evidence type="ECO:0000313" key="2">
    <source>
        <dbReference type="EMBL" id="KAK4197249.1"/>
    </source>
</evidence>
<accession>A0AAN6XB52</accession>
<gene>
    <name evidence="2" type="ORF">QBC40DRAFT_107036</name>
</gene>
<sequence length="197" mass="20940">MKISATTIAASALALVGLCAQAFELPENVPDATFSMPINPADKNSATVNITGTIQHAVAQMEADHPGWTDIFMAQAPSAHAQSTYAELATDPTYDCSIVGDGLAKTYYITQGISYLNALPGDAQNDPGKCGRVSCSYNAAISWCNTSKNFKTVPWWALALATSDMIPQCDGKEKAGWMKGRADYANGWEVVVHGDPC</sequence>
<protein>
    <submittedName>
        <fullName evidence="2">Uncharacterized protein</fullName>
    </submittedName>
</protein>
<proteinExistence type="predicted"/>
<name>A0AAN6XB52_9PEZI</name>
<dbReference type="PANTHER" id="PTHR35605">
    <property type="entry name" value="ECP2 EFFECTOR PROTEIN DOMAIN-CONTAINING PROTEIN-RELATED"/>
    <property type="match status" value="1"/>
</dbReference>
<feature type="signal peptide" evidence="1">
    <location>
        <begin position="1"/>
        <end position="22"/>
    </location>
</feature>
<comment type="caution">
    <text evidence="2">The sequence shown here is derived from an EMBL/GenBank/DDBJ whole genome shotgun (WGS) entry which is preliminary data.</text>
</comment>
<dbReference type="PANTHER" id="PTHR35605:SF1">
    <property type="entry name" value="ECP2 EFFECTOR PROTEIN DOMAIN-CONTAINING PROTEIN-RELATED"/>
    <property type="match status" value="1"/>
</dbReference>
<evidence type="ECO:0000313" key="3">
    <source>
        <dbReference type="Proteomes" id="UP001303160"/>
    </source>
</evidence>
<evidence type="ECO:0000256" key="1">
    <source>
        <dbReference type="SAM" id="SignalP"/>
    </source>
</evidence>
<reference evidence="2" key="2">
    <citation type="submission" date="2023-05" db="EMBL/GenBank/DDBJ databases">
        <authorList>
            <consortium name="Lawrence Berkeley National Laboratory"/>
            <person name="Steindorff A."/>
            <person name="Hensen N."/>
            <person name="Bonometti L."/>
            <person name="Westerberg I."/>
            <person name="Brannstrom I.O."/>
            <person name="Guillou S."/>
            <person name="Cros-Aarteil S."/>
            <person name="Calhoun S."/>
            <person name="Haridas S."/>
            <person name="Kuo A."/>
            <person name="Mondo S."/>
            <person name="Pangilinan J."/>
            <person name="Riley R."/>
            <person name="Labutti K."/>
            <person name="Andreopoulos B."/>
            <person name="Lipzen A."/>
            <person name="Chen C."/>
            <person name="Yanf M."/>
            <person name="Daum C."/>
            <person name="Ng V."/>
            <person name="Clum A."/>
            <person name="Ohm R."/>
            <person name="Martin F."/>
            <person name="Silar P."/>
            <person name="Natvig D."/>
            <person name="Lalanne C."/>
            <person name="Gautier V."/>
            <person name="Ament-Velasquez S.L."/>
            <person name="Kruys A."/>
            <person name="Hutchinson M.I."/>
            <person name="Powell A.J."/>
            <person name="Barry K."/>
            <person name="Miller A.N."/>
            <person name="Grigoriev I.V."/>
            <person name="Debuchy R."/>
            <person name="Gladieux P."/>
            <person name="Thoren M.H."/>
            <person name="Johannesson H."/>
        </authorList>
    </citation>
    <scope>NUCLEOTIDE SEQUENCE</scope>
    <source>
        <strain evidence="2">CBS 315.58</strain>
    </source>
</reference>
<dbReference type="EMBL" id="MU863967">
    <property type="protein sequence ID" value="KAK4197249.1"/>
    <property type="molecule type" value="Genomic_DNA"/>
</dbReference>
<organism evidence="2 3">
    <name type="scientific">Triangularia verruculosa</name>
    <dbReference type="NCBI Taxonomy" id="2587418"/>
    <lineage>
        <taxon>Eukaryota</taxon>
        <taxon>Fungi</taxon>
        <taxon>Dikarya</taxon>
        <taxon>Ascomycota</taxon>
        <taxon>Pezizomycotina</taxon>
        <taxon>Sordariomycetes</taxon>
        <taxon>Sordariomycetidae</taxon>
        <taxon>Sordariales</taxon>
        <taxon>Podosporaceae</taxon>
        <taxon>Triangularia</taxon>
    </lineage>
</organism>